<keyword evidence="3 6" id="KW-0560">Oxidoreductase</keyword>
<evidence type="ECO:0000256" key="4">
    <source>
        <dbReference type="ARBA" id="ARBA00023004"/>
    </source>
</evidence>
<feature type="transmembrane region" description="Helical" evidence="7">
    <location>
        <begin position="21"/>
        <end position="40"/>
    </location>
</feature>
<keyword evidence="4 5" id="KW-0408">Iron</keyword>
<dbReference type="GO" id="GO:0016705">
    <property type="term" value="F:oxidoreductase activity, acting on paired donors, with incorporation or reduction of molecular oxygen"/>
    <property type="evidence" value="ECO:0007669"/>
    <property type="project" value="InterPro"/>
</dbReference>
<evidence type="ECO:0000313" key="9">
    <source>
        <dbReference type="Proteomes" id="UP000038010"/>
    </source>
</evidence>
<evidence type="ECO:0000256" key="7">
    <source>
        <dbReference type="SAM" id="Phobius"/>
    </source>
</evidence>
<dbReference type="VEuPathDB" id="FungiDB:AB675_402"/>
<evidence type="ECO:0000256" key="2">
    <source>
        <dbReference type="ARBA" id="ARBA00022723"/>
    </source>
</evidence>
<keyword evidence="5 6" id="KW-0349">Heme</keyword>
<evidence type="ECO:0000256" key="6">
    <source>
        <dbReference type="RuleBase" id="RU000461"/>
    </source>
</evidence>
<dbReference type="SUPFAM" id="SSF48264">
    <property type="entry name" value="Cytochrome P450"/>
    <property type="match status" value="1"/>
</dbReference>
<sequence length="520" mass="59812">MTNISISSALQPVFRMSFSEAALILFLGVFFLFVALFRLLRPVDRRPPPTGKKWRLPPGPRGYPLIGNLLLYGQGEAAGHQIARYGEMTTTHLGSKLWVVLNSNRLVSELYGRKGSVTNGRPRYPMVNELISQGRRSVLLPADGWTERRRVMHQLLSGSALNKYQEYQNTESITLLASYSERPKDWFLHNRTYSNSVIHRITFGERPGAGADVDKVAEAQFYFLMNAPPYNFWDCFPDLAKLPLALQWWRGKYDQMGKATHEAYSAYWKPLKENIELGKAPQSFARDLVFNEGKFSGGEDDKMFLAMQLVEAGSDTTRLTTNIFILAAVTNPDKFLKARQQLDEVCGSHAERLPEFSDEKNLPYINAFAKEMLRWRRIFDWTPEHMLTEDLEFEGYFFPKGTNFVINHAAIANDPASYEDPKEFQPERWLDGREAEIWEGSWQFGHGRRLCVGYRLAQKSIFINLARLIYCFDFKAREPFDDRNINHFTSNEPFPIEVTLRGEKFGSLIQRAAQQQPGEE</sequence>
<protein>
    <submittedName>
        <fullName evidence="8">O-methylsterigmatocystin oxido</fullName>
    </submittedName>
</protein>
<dbReference type="Gene3D" id="1.10.630.10">
    <property type="entry name" value="Cytochrome P450"/>
    <property type="match status" value="1"/>
</dbReference>
<accession>A0A0N1HHU8</accession>
<keyword evidence="9" id="KW-1185">Reference proteome</keyword>
<keyword evidence="6" id="KW-0503">Monooxygenase</keyword>
<dbReference type="GO" id="GO:0020037">
    <property type="term" value="F:heme binding"/>
    <property type="evidence" value="ECO:0007669"/>
    <property type="project" value="InterPro"/>
</dbReference>
<dbReference type="Proteomes" id="UP000038010">
    <property type="component" value="Unassembled WGS sequence"/>
</dbReference>
<dbReference type="InterPro" id="IPR036396">
    <property type="entry name" value="Cyt_P450_sf"/>
</dbReference>
<dbReference type="CDD" id="cd11065">
    <property type="entry name" value="CYP64-like"/>
    <property type="match status" value="1"/>
</dbReference>
<dbReference type="Pfam" id="PF00067">
    <property type="entry name" value="p450"/>
    <property type="match status" value="1"/>
</dbReference>
<dbReference type="GO" id="GO:0004497">
    <property type="term" value="F:monooxygenase activity"/>
    <property type="evidence" value="ECO:0007669"/>
    <property type="project" value="UniProtKB-KW"/>
</dbReference>
<dbReference type="InterPro" id="IPR001128">
    <property type="entry name" value="Cyt_P450"/>
</dbReference>
<dbReference type="InterPro" id="IPR050364">
    <property type="entry name" value="Cytochrome_P450_fung"/>
</dbReference>
<evidence type="ECO:0000256" key="5">
    <source>
        <dbReference type="PIRSR" id="PIRSR602401-1"/>
    </source>
</evidence>
<comment type="caution">
    <text evidence="8">The sequence shown here is derived from an EMBL/GenBank/DDBJ whole genome shotgun (WGS) entry which is preliminary data.</text>
</comment>
<gene>
    <name evidence="8" type="ORF">AB675_402</name>
</gene>
<comment type="similarity">
    <text evidence="1 6">Belongs to the cytochrome P450 family.</text>
</comment>
<keyword evidence="7" id="KW-0812">Transmembrane</keyword>
<dbReference type="PANTHER" id="PTHR46300:SF12">
    <property type="entry name" value="P450, PUTATIVE (EUROFUNG)-RELATED"/>
    <property type="match status" value="1"/>
</dbReference>
<organism evidence="8 9">
    <name type="scientific">Cyphellophora attinorum</name>
    <dbReference type="NCBI Taxonomy" id="1664694"/>
    <lineage>
        <taxon>Eukaryota</taxon>
        <taxon>Fungi</taxon>
        <taxon>Dikarya</taxon>
        <taxon>Ascomycota</taxon>
        <taxon>Pezizomycotina</taxon>
        <taxon>Eurotiomycetes</taxon>
        <taxon>Chaetothyriomycetidae</taxon>
        <taxon>Chaetothyriales</taxon>
        <taxon>Cyphellophoraceae</taxon>
        <taxon>Cyphellophora</taxon>
    </lineage>
</organism>
<dbReference type="STRING" id="1664694.A0A0N1HHU8"/>
<proteinExistence type="inferred from homology"/>
<dbReference type="PRINTS" id="PR00463">
    <property type="entry name" value="EP450I"/>
</dbReference>
<evidence type="ECO:0000256" key="1">
    <source>
        <dbReference type="ARBA" id="ARBA00010617"/>
    </source>
</evidence>
<dbReference type="InterPro" id="IPR017972">
    <property type="entry name" value="Cyt_P450_CS"/>
</dbReference>
<dbReference type="AlphaFoldDB" id="A0A0N1HHU8"/>
<name>A0A0N1HHU8_9EURO</name>
<comment type="cofactor">
    <cofactor evidence="5">
        <name>heme</name>
        <dbReference type="ChEBI" id="CHEBI:30413"/>
    </cofactor>
</comment>
<keyword evidence="7" id="KW-0472">Membrane</keyword>
<evidence type="ECO:0000313" key="8">
    <source>
        <dbReference type="EMBL" id="KPI45704.1"/>
    </source>
</evidence>
<keyword evidence="7" id="KW-1133">Transmembrane helix</keyword>
<dbReference type="OrthoDB" id="1103324at2759"/>
<dbReference type="GO" id="GO:0005506">
    <property type="term" value="F:iron ion binding"/>
    <property type="evidence" value="ECO:0007669"/>
    <property type="project" value="InterPro"/>
</dbReference>
<keyword evidence="2 5" id="KW-0479">Metal-binding</keyword>
<dbReference type="GeneID" id="28736006"/>
<dbReference type="PROSITE" id="PS00086">
    <property type="entry name" value="CYTOCHROME_P450"/>
    <property type="match status" value="1"/>
</dbReference>
<dbReference type="EMBL" id="LFJN01000001">
    <property type="protein sequence ID" value="KPI45704.1"/>
    <property type="molecule type" value="Genomic_DNA"/>
</dbReference>
<evidence type="ECO:0000256" key="3">
    <source>
        <dbReference type="ARBA" id="ARBA00023002"/>
    </source>
</evidence>
<feature type="binding site" description="axial binding residue" evidence="5">
    <location>
        <position position="451"/>
    </location>
    <ligand>
        <name>heme</name>
        <dbReference type="ChEBI" id="CHEBI:30413"/>
    </ligand>
    <ligandPart>
        <name>Fe</name>
        <dbReference type="ChEBI" id="CHEBI:18248"/>
    </ligandPart>
</feature>
<reference evidence="8 9" key="1">
    <citation type="submission" date="2015-06" db="EMBL/GenBank/DDBJ databases">
        <title>Draft genome of the ant-associated black yeast Phialophora attae CBS 131958.</title>
        <authorList>
            <person name="Moreno L.F."/>
            <person name="Stielow B.J."/>
            <person name="de Hoog S."/>
            <person name="Vicente V.A."/>
            <person name="Weiss V.A."/>
            <person name="de Vries M."/>
            <person name="Cruz L.M."/>
            <person name="Souza E.M."/>
        </authorList>
    </citation>
    <scope>NUCLEOTIDE SEQUENCE [LARGE SCALE GENOMIC DNA]</scope>
    <source>
        <strain evidence="8 9">CBS 131958</strain>
    </source>
</reference>
<dbReference type="PANTHER" id="PTHR46300">
    <property type="entry name" value="P450, PUTATIVE (EUROFUNG)-RELATED-RELATED"/>
    <property type="match status" value="1"/>
</dbReference>
<dbReference type="RefSeq" id="XP_018005667.1">
    <property type="nucleotide sequence ID" value="XM_018144137.1"/>
</dbReference>
<dbReference type="InterPro" id="IPR002401">
    <property type="entry name" value="Cyt_P450_E_grp-I"/>
</dbReference>